<evidence type="ECO:0000313" key="2">
    <source>
        <dbReference type="EMBL" id="HIU52253.1"/>
    </source>
</evidence>
<comment type="caution">
    <text evidence="2">The sequence shown here is derived from an EMBL/GenBank/DDBJ whole genome shotgun (WGS) entry which is preliminary data.</text>
</comment>
<dbReference type="AlphaFoldDB" id="A0A9D1SAB7"/>
<feature type="compositionally biased region" description="Pro residues" evidence="1">
    <location>
        <begin position="56"/>
        <end position="68"/>
    </location>
</feature>
<protein>
    <submittedName>
        <fullName evidence="2">Uncharacterized protein</fullName>
    </submittedName>
</protein>
<proteinExistence type="predicted"/>
<reference evidence="2" key="2">
    <citation type="journal article" date="2021" name="PeerJ">
        <title>Extensive microbial diversity within the chicken gut microbiome revealed by metagenomics and culture.</title>
        <authorList>
            <person name="Gilroy R."/>
            <person name="Ravi A."/>
            <person name="Getino M."/>
            <person name="Pursley I."/>
            <person name="Horton D.L."/>
            <person name="Alikhan N.F."/>
            <person name="Baker D."/>
            <person name="Gharbi K."/>
            <person name="Hall N."/>
            <person name="Watson M."/>
            <person name="Adriaenssens E.M."/>
            <person name="Foster-Nyarko E."/>
            <person name="Jarju S."/>
            <person name="Secka A."/>
            <person name="Antonio M."/>
            <person name="Oren A."/>
            <person name="Chaudhuri R.R."/>
            <person name="La Ragione R."/>
            <person name="Hildebrand F."/>
            <person name="Pallen M.J."/>
        </authorList>
    </citation>
    <scope>NUCLEOTIDE SEQUENCE</scope>
    <source>
        <strain evidence="2">CHK195-15760</strain>
    </source>
</reference>
<dbReference type="Proteomes" id="UP000824093">
    <property type="component" value="Unassembled WGS sequence"/>
</dbReference>
<sequence>MVETIYQTVKVQFKEENRNTDTRKIGRSRDFLRDLITILLLNRLRRPGRPPHRPPRPPFPGPGMPPPRPPHREYPIY</sequence>
<feature type="compositionally biased region" description="Basic residues" evidence="1">
    <location>
        <begin position="45"/>
        <end position="55"/>
    </location>
</feature>
<gene>
    <name evidence="2" type="ORF">IAB70_06555</name>
</gene>
<organism evidence="2 3">
    <name type="scientific">Candidatus Merdicola faecigallinarum</name>
    <dbReference type="NCBI Taxonomy" id="2840862"/>
    <lineage>
        <taxon>Bacteria</taxon>
        <taxon>Bacillati</taxon>
        <taxon>Bacillota</taxon>
        <taxon>Clostridia</taxon>
        <taxon>Candidatus Merdicola</taxon>
    </lineage>
</organism>
<evidence type="ECO:0000256" key="1">
    <source>
        <dbReference type="SAM" id="MobiDB-lite"/>
    </source>
</evidence>
<accession>A0A9D1SAB7</accession>
<feature type="region of interest" description="Disordered" evidence="1">
    <location>
        <begin position="45"/>
        <end position="77"/>
    </location>
</feature>
<name>A0A9D1SAB7_9FIRM</name>
<evidence type="ECO:0000313" key="3">
    <source>
        <dbReference type="Proteomes" id="UP000824093"/>
    </source>
</evidence>
<reference evidence="2" key="1">
    <citation type="submission" date="2020-10" db="EMBL/GenBank/DDBJ databases">
        <authorList>
            <person name="Gilroy R."/>
        </authorList>
    </citation>
    <scope>NUCLEOTIDE SEQUENCE</scope>
    <source>
        <strain evidence="2">CHK195-15760</strain>
    </source>
</reference>
<dbReference type="EMBL" id="DVNH01000049">
    <property type="protein sequence ID" value="HIU52253.1"/>
    <property type="molecule type" value="Genomic_DNA"/>
</dbReference>